<name>A0A0Q3E3N9_BRADI</name>
<evidence type="ECO:0000313" key="1">
    <source>
        <dbReference type="EMBL" id="KQJ82423.1"/>
    </source>
</evidence>
<proteinExistence type="predicted"/>
<dbReference type="EMBL" id="CM000884">
    <property type="protein sequence ID" value="KQJ82423.1"/>
    <property type="molecule type" value="Genomic_DNA"/>
</dbReference>
<sequence>MNEVFTKTPTASASEKRPSYWQMGEEASNYSPASMNKLLQNFFAFSYDTQLMDDINLNAKTIDFELSTSPFNKRKARLVPVECVPTTIVPERNYPEAVCSDFHKMVSSIQSGTPAGKSRWVMHLVPSCIEVSAQHLSKMFSGDVDFDHDIVNLMMRCFKQAEDLCDQAGITHRRKHFMESNFLMRLLAGEDPNSFVPIRDQFIGDHVGYDVPNCKLIMLPAYVYAIDLIEKNLTVYEPTM</sequence>
<dbReference type="AlphaFoldDB" id="A0A0Q3E3N9"/>
<evidence type="ECO:0000313" key="2">
    <source>
        <dbReference type="EnsemblPlants" id="KQJ82423"/>
    </source>
</evidence>
<gene>
    <name evidence="2" type="primary">LOC100838557</name>
    <name evidence="1" type="ORF">BRADI_5g08874v3</name>
</gene>
<organism evidence="1">
    <name type="scientific">Brachypodium distachyon</name>
    <name type="common">Purple false brome</name>
    <name type="synonym">Trachynia distachya</name>
    <dbReference type="NCBI Taxonomy" id="15368"/>
    <lineage>
        <taxon>Eukaryota</taxon>
        <taxon>Viridiplantae</taxon>
        <taxon>Streptophyta</taxon>
        <taxon>Embryophyta</taxon>
        <taxon>Tracheophyta</taxon>
        <taxon>Spermatophyta</taxon>
        <taxon>Magnoliopsida</taxon>
        <taxon>Liliopsida</taxon>
        <taxon>Poales</taxon>
        <taxon>Poaceae</taxon>
        <taxon>BOP clade</taxon>
        <taxon>Pooideae</taxon>
        <taxon>Stipodae</taxon>
        <taxon>Brachypodieae</taxon>
        <taxon>Brachypodium</taxon>
    </lineage>
</organism>
<accession>A0A0Q3E3N9</accession>
<reference evidence="1 2" key="1">
    <citation type="journal article" date="2010" name="Nature">
        <title>Genome sequencing and analysis of the model grass Brachypodium distachyon.</title>
        <authorList>
            <consortium name="International Brachypodium Initiative"/>
        </authorList>
    </citation>
    <scope>NUCLEOTIDE SEQUENCE [LARGE SCALE GENOMIC DNA]</scope>
    <source>
        <strain evidence="1">Bd21</strain>
        <strain evidence="2">cv. Bd21</strain>
    </source>
</reference>
<dbReference type="EnsemblPlants" id="KQJ82423">
    <property type="protein sequence ID" value="KQJ82423"/>
    <property type="gene ID" value="BRADI_5g08874v3"/>
</dbReference>
<keyword evidence="3" id="KW-1185">Reference proteome</keyword>
<dbReference type="Gramene" id="KQJ82423">
    <property type="protein sequence ID" value="KQJ82423"/>
    <property type="gene ID" value="BRADI_5g08874v3"/>
</dbReference>
<reference evidence="2" key="3">
    <citation type="submission" date="2018-08" db="UniProtKB">
        <authorList>
            <consortium name="EnsemblPlants"/>
        </authorList>
    </citation>
    <scope>IDENTIFICATION</scope>
    <source>
        <strain evidence="2">cv. Bd21</strain>
    </source>
</reference>
<reference evidence="1" key="2">
    <citation type="submission" date="2017-06" db="EMBL/GenBank/DDBJ databases">
        <title>WGS assembly of Brachypodium distachyon.</title>
        <authorList>
            <consortium name="The International Brachypodium Initiative"/>
            <person name="Lucas S."/>
            <person name="Harmon-Smith M."/>
            <person name="Lail K."/>
            <person name="Tice H."/>
            <person name="Grimwood J."/>
            <person name="Bruce D."/>
            <person name="Barry K."/>
            <person name="Shu S."/>
            <person name="Lindquist E."/>
            <person name="Wang M."/>
            <person name="Pitluck S."/>
            <person name="Vogel J.P."/>
            <person name="Garvin D.F."/>
            <person name="Mockler T.C."/>
            <person name="Schmutz J."/>
            <person name="Rokhsar D."/>
            <person name="Bevan M.W."/>
        </authorList>
    </citation>
    <scope>NUCLEOTIDE SEQUENCE</scope>
    <source>
        <strain evidence="1">Bd21</strain>
    </source>
</reference>
<evidence type="ECO:0000313" key="3">
    <source>
        <dbReference type="Proteomes" id="UP000008810"/>
    </source>
</evidence>
<protein>
    <submittedName>
        <fullName evidence="1 2">Uncharacterized protein</fullName>
    </submittedName>
</protein>
<dbReference type="GeneID" id="100838557"/>
<dbReference type="RefSeq" id="XP_024311789.1">
    <property type="nucleotide sequence ID" value="XM_024456021.1"/>
</dbReference>
<dbReference type="OrthoDB" id="674105at2759"/>
<dbReference type="Proteomes" id="UP000008810">
    <property type="component" value="Chromosome 5"/>
</dbReference>